<organism evidence="10 11">
    <name type="scientific">Janthinobacterium lividum</name>
    <dbReference type="NCBI Taxonomy" id="29581"/>
    <lineage>
        <taxon>Bacteria</taxon>
        <taxon>Pseudomonadati</taxon>
        <taxon>Pseudomonadota</taxon>
        <taxon>Betaproteobacteria</taxon>
        <taxon>Burkholderiales</taxon>
        <taxon>Oxalobacteraceae</taxon>
        <taxon>Janthinobacterium</taxon>
    </lineage>
</organism>
<dbReference type="PANTHER" id="PTHR43531">
    <property type="entry name" value="PROTEIN ICFG"/>
    <property type="match status" value="1"/>
</dbReference>
<comment type="similarity">
    <text evidence="3">Belongs to the methyl-accepting chemotaxis (MCP) protein family.</text>
</comment>
<dbReference type="SMART" id="SM00283">
    <property type="entry name" value="MA"/>
    <property type="match status" value="1"/>
</dbReference>
<dbReference type="InterPro" id="IPR024478">
    <property type="entry name" value="HlyB_4HB_MCP"/>
</dbReference>
<gene>
    <name evidence="10" type="ORF">BA896_021620</name>
</gene>
<evidence type="ECO:0000256" key="3">
    <source>
        <dbReference type="ARBA" id="ARBA00029447"/>
    </source>
</evidence>
<dbReference type="CDD" id="cd06225">
    <property type="entry name" value="HAMP"/>
    <property type="match status" value="1"/>
</dbReference>
<keyword evidence="4" id="KW-0807">Transducer</keyword>
<dbReference type="Gene3D" id="6.10.340.10">
    <property type="match status" value="1"/>
</dbReference>
<dbReference type="GO" id="GO:0004888">
    <property type="term" value="F:transmembrane signaling receptor activity"/>
    <property type="evidence" value="ECO:0007669"/>
    <property type="project" value="TreeGrafter"/>
</dbReference>
<keyword evidence="7" id="KW-0472">Membrane</keyword>
<protein>
    <submittedName>
        <fullName evidence="10">Chemotaxis protein</fullName>
    </submittedName>
</protein>
<proteinExistence type="inferred from homology"/>
<evidence type="ECO:0000256" key="5">
    <source>
        <dbReference type="SAM" id="Coils"/>
    </source>
</evidence>
<feature type="domain" description="Methyl-accepting transducer" evidence="8">
    <location>
        <begin position="264"/>
        <end position="493"/>
    </location>
</feature>
<dbReference type="Pfam" id="PF00672">
    <property type="entry name" value="HAMP"/>
    <property type="match status" value="1"/>
</dbReference>
<feature type="compositionally biased region" description="Low complexity" evidence="6">
    <location>
        <begin position="515"/>
        <end position="540"/>
    </location>
</feature>
<evidence type="ECO:0000259" key="8">
    <source>
        <dbReference type="PROSITE" id="PS50111"/>
    </source>
</evidence>
<dbReference type="PROSITE" id="PS50111">
    <property type="entry name" value="CHEMOTAXIS_TRANSDUC_2"/>
    <property type="match status" value="1"/>
</dbReference>
<dbReference type="InterPro" id="IPR004089">
    <property type="entry name" value="MCPsignal_dom"/>
</dbReference>
<keyword evidence="7" id="KW-1133">Transmembrane helix</keyword>
<sequence length="576" mass="60204">MTIAKRLYALIVCVILGLAALAGFSIYQMGRVYTAANYATVNTVPSLLTLNQIFVPFAQMRTAVWQHLASKDGAARDKLEAGIKEAHAAVGQALDKYEKENISDEQDKALLAAERAILLRYDGLRDKVMALSKAGNTDAGRDLLLQNQPLIKELVEALDAHQRYNEKLGNMGSVDAAATAASARWMSISLALAVTALVAGMGLLLARRIVAALNSAVGAARTIAAGDLSVRISASSNDEVGQLMTAMADMNRSLVRIVSEVRSGTETINTASSEIAAGNLDLSARTEQQAGSLEETASAMEELTATVRQNSDNARQAKQMAVSASEKAVRGGEVVGDVIRTMEAIDNSSNKIADIISVIDGIAFQTNILALNAAVEAARAGEQGRGFAVVASEVRNLAHRSAAAAKEIKTLISDSVEQVGQGGKLVQQAGAAMQEVVDTVRNVTDIVSEISAASAEQSTGIDEINRAITQMDEVTQQNAALVEEAAAASQSLQEQAGTLAGVVGAFKLDHDQVGAAPQKTPARQAATAPQPAARKAAPPKLVAQHASATAAATTTATNHSRSKPSTNADGGDWEQF</sequence>
<dbReference type="GO" id="GO:0006935">
    <property type="term" value="P:chemotaxis"/>
    <property type="evidence" value="ECO:0007669"/>
    <property type="project" value="TreeGrafter"/>
</dbReference>
<dbReference type="FunFam" id="1.10.287.950:FF:000001">
    <property type="entry name" value="Methyl-accepting chemotaxis sensory transducer"/>
    <property type="match status" value="1"/>
</dbReference>
<feature type="transmembrane region" description="Helical" evidence="7">
    <location>
        <begin position="185"/>
        <end position="206"/>
    </location>
</feature>
<dbReference type="SMART" id="SM00304">
    <property type="entry name" value="HAMP"/>
    <property type="match status" value="1"/>
</dbReference>
<comment type="caution">
    <text evidence="10">The sequence shown here is derived from an EMBL/GenBank/DDBJ whole genome shotgun (WGS) entry which is preliminary data.</text>
</comment>
<keyword evidence="5" id="KW-0175">Coiled coil</keyword>
<feature type="compositionally biased region" description="Low complexity" evidence="6">
    <location>
        <begin position="548"/>
        <end position="557"/>
    </location>
</feature>
<dbReference type="CDD" id="cd11386">
    <property type="entry name" value="MCP_signal"/>
    <property type="match status" value="1"/>
</dbReference>
<keyword evidence="7" id="KW-0812">Transmembrane</keyword>
<dbReference type="Proteomes" id="UP000092634">
    <property type="component" value="Unassembled WGS sequence"/>
</dbReference>
<evidence type="ECO:0000256" key="1">
    <source>
        <dbReference type="ARBA" id="ARBA00004370"/>
    </source>
</evidence>
<dbReference type="InterPro" id="IPR047347">
    <property type="entry name" value="YvaQ-like_sensor"/>
</dbReference>
<feature type="transmembrane region" description="Helical" evidence="7">
    <location>
        <begin position="7"/>
        <end position="27"/>
    </location>
</feature>
<dbReference type="CDD" id="cd19411">
    <property type="entry name" value="MCP2201-like_sensor"/>
    <property type="match status" value="1"/>
</dbReference>
<keyword evidence="2" id="KW-0488">Methylation</keyword>
<evidence type="ECO:0000256" key="4">
    <source>
        <dbReference type="PROSITE-ProRule" id="PRU00284"/>
    </source>
</evidence>
<evidence type="ECO:0000256" key="2">
    <source>
        <dbReference type="ARBA" id="ARBA00022481"/>
    </source>
</evidence>
<dbReference type="Pfam" id="PF00015">
    <property type="entry name" value="MCPsignal"/>
    <property type="match status" value="1"/>
</dbReference>
<dbReference type="PANTHER" id="PTHR43531:SF14">
    <property type="entry name" value="METHYL-ACCEPTING CHEMOTAXIS PROTEIN I-RELATED"/>
    <property type="match status" value="1"/>
</dbReference>
<dbReference type="InterPro" id="IPR051310">
    <property type="entry name" value="MCP_chemotaxis"/>
</dbReference>
<dbReference type="PROSITE" id="PS50885">
    <property type="entry name" value="HAMP"/>
    <property type="match status" value="1"/>
</dbReference>
<evidence type="ECO:0000256" key="6">
    <source>
        <dbReference type="SAM" id="MobiDB-lite"/>
    </source>
</evidence>
<dbReference type="InterPro" id="IPR003660">
    <property type="entry name" value="HAMP_dom"/>
</dbReference>
<evidence type="ECO:0000259" key="9">
    <source>
        <dbReference type="PROSITE" id="PS50885"/>
    </source>
</evidence>
<feature type="coiled-coil region" evidence="5">
    <location>
        <begin position="464"/>
        <end position="491"/>
    </location>
</feature>
<dbReference type="AlphaFoldDB" id="A0A1E8PJU0"/>
<dbReference type="Gene3D" id="1.10.287.950">
    <property type="entry name" value="Methyl-accepting chemotaxis protein"/>
    <property type="match status" value="1"/>
</dbReference>
<evidence type="ECO:0000256" key="7">
    <source>
        <dbReference type="SAM" id="Phobius"/>
    </source>
</evidence>
<feature type="region of interest" description="Disordered" evidence="6">
    <location>
        <begin position="515"/>
        <end position="576"/>
    </location>
</feature>
<accession>A0A1E8PJU0</accession>
<feature type="domain" description="HAMP" evidence="9">
    <location>
        <begin position="207"/>
        <end position="259"/>
    </location>
</feature>
<dbReference type="Pfam" id="PF12729">
    <property type="entry name" value="4HB_MCP_1"/>
    <property type="match status" value="1"/>
</dbReference>
<dbReference type="SUPFAM" id="SSF58104">
    <property type="entry name" value="Methyl-accepting chemotaxis protein (MCP) signaling domain"/>
    <property type="match status" value="1"/>
</dbReference>
<dbReference type="GO" id="GO:0007165">
    <property type="term" value="P:signal transduction"/>
    <property type="evidence" value="ECO:0007669"/>
    <property type="project" value="UniProtKB-KW"/>
</dbReference>
<dbReference type="GO" id="GO:0005886">
    <property type="term" value="C:plasma membrane"/>
    <property type="evidence" value="ECO:0007669"/>
    <property type="project" value="TreeGrafter"/>
</dbReference>
<evidence type="ECO:0000313" key="10">
    <source>
        <dbReference type="EMBL" id="OFJ46485.1"/>
    </source>
</evidence>
<dbReference type="EMBL" id="MAQB02000013">
    <property type="protein sequence ID" value="OFJ46485.1"/>
    <property type="molecule type" value="Genomic_DNA"/>
</dbReference>
<reference evidence="10 11" key="1">
    <citation type="submission" date="2016-10" db="EMBL/GenBank/DDBJ databases">
        <title>Updated version of Genome Assembly of Janthinobacterium lividum ERGS5:01.</title>
        <authorList>
            <person name="Kumar R."/>
            <person name="Acharya V."/>
            <person name="Singh D."/>
        </authorList>
    </citation>
    <scope>NUCLEOTIDE SEQUENCE [LARGE SCALE GENOMIC DNA]</scope>
    <source>
        <strain evidence="10 11">ERGS5:01</strain>
    </source>
</reference>
<comment type="subcellular location">
    <subcellularLocation>
        <location evidence="1">Membrane</location>
    </subcellularLocation>
</comment>
<evidence type="ECO:0000313" key="11">
    <source>
        <dbReference type="Proteomes" id="UP000092634"/>
    </source>
</evidence>
<name>A0A1E8PJU0_9BURK</name>